<feature type="domain" description="Glycoside hydrolase family 5" evidence="4">
    <location>
        <begin position="19"/>
        <end position="402"/>
    </location>
</feature>
<dbReference type="Pfam" id="PF00150">
    <property type="entry name" value="Cellulase"/>
    <property type="match status" value="1"/>
</dbReference>
<dbReference type="Proteomes" id="UP000634668">
    <property type="component" value="Unassembled WGS sequence"/>
</dbReference>
<evidence type="ECO:0000256" key="1">
    <source>
        <dbReference type="ARBA" id="ARBA00022801"/>
    </source>
</evidence>
<dbReference type="PANTHER" id="PTHR31308">
    <property type="match status" value="1"/>
</dbReference>
<dbReference type="InterPro" id="IPR041036">
    <property type="entry name" value="GH5_C"/>
</dbReference>
<evidence type="ECO:0000313" key="7">
    <source>
        <dbReference type="Proteomes" id="UP000634668"/>
    </source>
</evidence>
<evidence type="ECO:0000259" key="5">
    <source>
        <dbReference type="Pfam" id="PF18564"/>
    </source>
</evidence>
<sequence>MTNQSNLPKSITIIGNRFVDESGREVILNGINIVSKNKNEGYIFQSGPELYENLSKWGVNCIRFIIIWDRLEPEPGVYNEEYLKEIDQRIALAEKNNLFVVLDMHQDLFSVKYADGAPEWATLDEGKPHTTGAIWSDAYMMSEAVQTAFDNFWLNKPASDGIGLQDHYAALWKHIATRYADNATVIGYDIMNEPFPGSSAIESTRTLLKAFGELYYSHTGEILEEEQLAAMWADEKQRMEALKLISNEENYDFVFSQLYKLNREFETNHLQKMYQKVAQAIREVDRNNILFLEHSYYSNTGVASSIERTTLPDGRPDPLVAYAPHGYDLVTDTEAVATASNERVSYIYNQIAKKGEQLKMPVWLGEWGAFYGNSISVIPTAKNAVQLIEKHLFGNAYWSYDPGTENLEYFKQILVRAYPAYVNGELISYGNDFDSQQFNMVWKEAKKSNAGTMVFIPSLSKLNREALEEWGDVEIEKINYSDAAWLVILPEDGKGERKLTLYFDK</sequence>
<gene>
    <name evidence="6" type="ORF">GCM10007383_20680</name>
</gene>
<evidence type="ECO:0000259" key="4">
    <source>
        <dbReference type="Pfam" id="PF00150"/>
    </source>
</evidence>
<feature type="domain" description="Glycoside hydrolase family 5 C-terminal" evidence="5">
    <location>
        <begin position="416"/>
        <end position="460"/>
    </location>
</feature>
<dbReference type="AlphaFoldDB" id="A0A918IWL1"/>
<reference evidence="6" key="2">
    <citation type="submission" date="2020-09" db="EMBL/GenBank/DDBJ databases">
        <authorList>
            <person name="Sun Q."/>
            <person name="Kim S."/>
        </authorList>
    </citation>
    <scope>NUCLEOTIDE SEQUENCE</scope>
    <source>
        <strain evidence="6">KCTC 12113</strain>
    </source>
</reference>
<dbReference type="Gene3D" id="3.20.20.80">
    <property type="entry name" value="Glycosidases"/>
    <property type="match status" value="1"/>
</dbReference>
<name>A0A918IWL1_9FLAO</name>
<evidence type="ECO:0000256" key="2">
    <source>
        <dbReference type="ARBA" id="ARBA00023295"/>
    </source>
</evidence>
<evidence type="ECO:0000256" key="3">
    <source>
        <dbReference type="RuleBase" id="RU361153"/>
    </source>
</evidence>
<reference evidence="6" key="1">
    <citation type="journal article" date="2014" name="Int. J. Syst. Evol. Microbiol.">
        <title>Complete genome sequence of Corynebacterium casei LMG S-19264T (=DSM 44701T), isolated from a smear-ripened cheese.</title>
        <authorList>
            <consortium name="US DOE Joint Genome Institute (JGI-PGF)"/>
            <person name="Walter F."/>
            <person name="Albersmeier A."/>
            <person name="Kalinowski J."/>
            <person name="Ruckert C."/>
        </authorList>
    </citation>
    <scope>NUCLEOTIDE SEQUENCE</scope>
    <source>
        <strain evidence="6">KCTC 12113</strain>
    </source>
</reference>
<organism evidence="6 7">
    <name type="scientific">Arenibacter certesii</name>
    <dbReference type="NCBI Taxonomy" id="228955"/>
    <lineage>
        <taxon>Bacteria</taxon>
        <taxon>Pseudomonadati</taxon>
        <taxon>Bacteroidota</taxon>
        <taxon>Flavobacteriia</taxon>
        <taxon>Flavobacteriales</taxon>
        <taxon>Flavobacteriaceae</taxon>
        <taxon>Arenibacter</taxon>
    </lineage>
</organism>
<keyword evidence="2 3" id="KW-0326">Glycosidase</keyword>
<protein>
    <recommendedName>
        <fullName evidence="8">Glycosyl hydrolase family 5</fullName>
    </recommendedName>
</protein>
<comment type="caution">
    <text evidence="6">The sequence shown here is derived from an EMBL/GenBank/DDBJ whole genome shotgun (WGS) entry which is preliminary data.</text>
</comment>
<accession>A0A918IWL1</accession>
<dbReference type="GO" id="GO:0000272">
    <property type="term" value="P:polysaccharide catabolic process"/>
    <property type="evidence" value="ECO:0007669"/>
    <property type="project" value="InterPro"/>
</dbReference>
<dbReference type="Pfam" id="PF18564">
    <property type="entry name" value="Glyco_hydro_5_C"/>
    <property type="match status" value="1"/>
</dbReference>
<keyword evidence="1 3" id="KW-0378">Hydrolase</keyword>
<dbReference type="InterPro" id="IPR052066">
    <property type="entry name" value="Glycosphingolipid_Hydrolases"/>
</dbReference>
<comment type="similarity">
    <text evidence="3">Belongs to the glycosyl hydrolase 5 (cellulase A) family.</text>
</comment>
<dbReference type="InterPro" id="IPR017853">
    <property type="entry name" value="GH"/>
</dbReference>
<dbReference type="GO" id="GO:0004553">
    <property type="term" value="F:hydrolase activity, hydrolyzing O-glycosyl compounds"/>
    <property type="evidence" value="ECO:0007669"/>
    <property type="project" value="InterPro"/>
</dbReference>
<dbReference type="PANTHER" id="PTHR31308:SF3">
    <property type="entry name" value="ENDOGLYCOCERAMIDASE"/>
    <property type="match status" value="1"/>
</dbReference>
<dbReference type="EMBL" id="BMWP01000012">
    <property type="protein sequence ID" value="GGW35544.1"/>
    <property type="molecule type" value="Genomic_DNA"/>
</dbReference>
<proteinExistence type="inferred from homology"/>
<keyword evidence="7" id="KW-1185">Reference proteome</keyword>
<dbReference type="InterPro" id="IPR001547">
    <property type="entry name" value="Glyco_hydro_5"/>
</dbReference>
<dbReference type="InterPro" id="IPR018087">
    <property type="entry name" value="Glyco_hydro_5_CS"/>
</dbReference>
<evidence type="ECO:0008006" key="8">
    <source>
        <dbReference type="Google" id="ProtNLM"/>
    </source>
</evidence>
<dbReference type="PROSITE" id="PS00659">
    <property type="entry name" value="GLYCOSYL_HYDROL_F5"/>
    <property type="match status" value="1"/>
</dbReference>
<evidence type="ECO:0000313" key="6">
    <source>
        <dbReference type="EMBL" id="GGW35544.1"/>
    </source>
</evidence>
<dbReference type="SUPFAM" id="SSF51445">
    <property type="entry name" value="(Trans)glycosidases"/>
    <property type="match status" value="1"/>
</dbReference>